<protein>
    <recommendedName>
        <fullName evidence="2">Sulfatase N-terminal domain-containing protein</fullName>
    </recommendedName>
</protein>
<evidence type="ECO:0000313" key="1">
    <source>
        <dbReference type="EMBL" id="SUZ50461.1"/>
    </source>
</evidence>
<organism evidence="1">
    <name type="scientific">marine metagenome</name>
    <dbReference type="NCBI Taxonomy" id="408172"/>
    <lineage>
        <taxon>unclassified sequences</taxon>
        <taxon>metagenomes</taxon>
        <taxon>ecological metagenomes</taxon>
    </lineage>
</organism>
<dbReference type="EMBL" id="UINC01000171">
    <property type="protein sequence ID" value="SUZ50461.1"/>
    <property type="molecule type" value="Genomic_DNA"/>
</dbReference>
<name>A0A381N765_9ZZZZ</name>
<accession>A0A381N765</accession>
<evidence type="ECO:0008006" key="2">
    <source>
        <dbReference type="Google" id="ProtNLM"/>
    </source>
</evidence>
<dbReference type="AlphaFoldDB" id="A0A381N765"/>
<gene>
    <name evidence="1" type="ORF">METZ01_LOCUS3315</name>
</gene>
<proteinExistence type="predicted"/>
<sequence length="39" mass="4189">MRTKQPNIAIISTDQFRADSVGLTAGSPVTTRDLNQVAD</sequence>
<reference evidence="1" key="1">
    <citation type="submission" date="2018-05" db="EMBL/GenBank/DDBJ databases">
        <authorList>
            <person name="Lanie J.A."/>
            <person name="Ng W.-L."/>
            <person name="Kazmierczak K.M."/>
            <person name="Andrzejewski T.M."/>
            <person name="Davidsen T.M."/>
            <person name="Wayne K.J."/>
            <person name="Tettelin H."/>
            <person name="Glass J.I."/>
            <person name="Rusch D."/>
            <person name="Podicherti R."/>
            <person name="Tsui H.-C.T."/>
            <person name="Winkler M.E."/>
        </authorList>
    </citation>
    <scope>NUCLEOTIDE SEQUENCE</scope>
</reference>